<accession>A0AA36F1W8</accession>
<dbReference type="AlphaFoldDB" id="A0AA36F1W8"/>
<proteinExistence type="predicted"/>
<reference evidence="1" key="1">
    <citation type="submission" date="2023-08" db="EMBL/GenBank/DDBJ databases">
        <authorList>
            <person name="Alioto T."/>
            <person name="Alioto T."/>
            <person name="Gomez Garrido J."/>
        </authorList>
    </citation>
    <scope>NUCLEOTIDE SEQUENCE</scope>
</reference>
<keyword evidence="2" id="KW-1185">Reference proteome</keyword>
<sequence length="166" mass="19039">MLLQETSKQENDGLIASYNIELLVAKSGKFHTIGEALLHPVIEEVLSTIIHEKPDNIMKKILLIFFETTPLSASLMAARCDIYFLCDIFTKLNDLIKLLQGNRKTLIDCKSFITSFILKLMLYKTNLSKRQFHQFPQLDSLKDVLVDEDLATYRSYLQSLHNNTGE</sequence>
<organism evidence="1 2">
    <name type="scientific">Octopus vulgaris</name>
    <name type="common">Common octopus</name>
    <dbReference type="NCBI Taxonomy" id="6645"/>
    <lineage>
        <taxon>Eukaryota</taxon>
        <taxon>Metazoa</taxon>
        <taxon>Spiralia</taxon>
        <taxon>Lophotrochozoa</taxon>
        <taxon>Mollusca</taxon>
        <taxon>Cephalopoda</taxon>
        <taxon>Coleoidea</taxon>
        <taxon>Octopodiformes</taxon>
        <taxon>Octopoda</taxon>
        <taxon>Incirrata</taxon>
        <taxon>Octopodidae</taxon>
        <taxon>Octopus</taxon>
    </lineage>
</organism>
<evidence type="ECO:0000313" key="2">
    <source>
        <dbReference type="Proteomes" id="UP001162480"/>
    </source>
</evidence>
<dbReference type="Proteomes" id="UP001162480">
    <property type="component" value="Chromosome 5"/>
</dbReference>
<name>A0AA36F1W8_OCTVU</name>
<dbReference type="PANTHER" id="PTHR45913:SF22">
    <property type="entry name" value="SCAN BOX DOMAIN-CONTAINING PROTEIN"/>
    <property type="match status" value="1"/>
</dbReference>
<dbReference type="PANTHER" id="PTHR45913">
    <property type="entry name" value="EPM2A-INTERACTING PROTEIN 1"/>
    <property type="match status" value="1"/>
</dbReference>
<evidence type="ECO:0000313" key="1">
    <source>
        <dbReference type="EMBL" id="CAI9722601.1"/>
    </source>
</evidence>
<protein>
    <submittedName>
        <fullName evidence="1">Uncharacterized protein</fullName>
    </submittedName>
</protein>
<dbReference type="EMBL" id="OX597818">
    <property type="protein sequence ID" value="CAI9722601.1"/>
    <property type="molecule type" value="Genomic_DNA"/>
</dbReference>
<gene>
    <name evidence="1" type="ORF">OCTVUL_1B002158</name>
</gene>